<dbReference type="EMBL" id="JBEDUW010000001">
    <property type="protein sequence ID" value="KAK9951369.1"/>
    <property type="molecule type" value="Genomic_DNA"/>
</dbReference>
<gene>
    <name evidence="1" type="ORF">M0R45_006816</name>
</gene>
<proteinExistence type="predicted"/>
<dbReference type="Proteomes" id="UP001457282">
    <property type="component" value="Unassembled WGS sequence"/>
</dbReference>
<accession>A0AAW1YRU4</accession>
<evidence type="ECO:0000313" key="2">
    <source>
        <dbReference type="Proteomes" id="UP001457282"/>
    </source>
</evidence>
<evidence type="ECO:0000313" key="1">
    <source>
        <dbReference type="EMBL" id="KAK9951369.1"/>
    </source>
</evidence>
<name>A0AAW1YRU4_RUBAR</name>
<organism evidence="1 2">
    <name type="scientific">Rubus argutus</name>
    <name type="common">Southern blackberry</name>
    <dbReference type="NCBI Taxonomy" id="59490"/>
    <lineage>
        <taxon>Eukaryota</taxon>
        <taxon>Viridiplantae</taxon>
        <taxon>Streptophyta</taxon>
        <taxon>Embryophyta</taxon>
        <taxon>Tracheophyta</taxon>
        <taxon>Spermatophyta</taxon>
        <taxon>Magnoliopsida</taxon>
        <taxon>eudicotyledons</taxon>
        <taxon>Gunneridae</taxon>
        <taxon>Pentapetalae</taxon>
        <taxon>rosids</taxon>
        <taxon>fabids</taxon>
        <taxon>Rosales</taxon>
        <taxon>Rosaceae</taxon>
        <taxon>Rosoideae</taxon>
        <taxon>Rosoideae incertae sedis</taxon>
        <taxon>Rubus</taxon>
    </lineage>
</organism>
<dbReference type="AlphaFoldDB" id="A0AAW1YRU4"/>
<comment type="caution">
    <text evidence="1">The sequence shown here is derived from an EMBL/GenBank/DDBJ whole genome shotgun (WGS) entry which is preliminary data.</text>
</comment>
<protein>
    <submittedName>
        <fullName evidence="1">Uncharacterized protein</fullName>
    </submittedName>
</protein>
<keyword evidence="2" id="KW-1185">Reference proteome</keyword>
<reference evidence="1 2" key="1">
    <citation type="journal article" date="2023" name="G3 (Bethesda)">
        <title>A chromosome-length genome assembly and annotation of blackberry (Rubus argutus, cv. 'Hillquist').</title>
        <authorList>
            <person name="Bruna T."/>
            <person name="Aryal R."/>
            <person name="Dudchenko O."/>
            <person name="Sargent D.J."/>
            <person name="Mead D."/>
            <person name="Buti M."/>
            <person name="Cavallini A."/>
            <person name="Hytonen T."/>
            <person name="Andres J."/>
            <person name="Pham M."/>
            <person name="Weisz D."/>
            <person name="Mascagni F."/>
            <person name="Usai G."/>
            <person name="Natali L."/>
            <person name="Bassil N."/>
            <person name="Fernandez G.E."/>
            <person name="Lomsadze A."/>
            <person name="Armour M."/>
            <person name="Olukolu B."/>
            <person name="Poorten T."/>
            <person name="Britton C."/>
            <person name="Davik J."/>
            <person name="Ashrafi H."/>
            <person name="Aiden E.L."/>
            <person name="Borodovsky M."/>
            <person name="Worthington M."/>
        </authorList>
    </citation>
    <scope>NUCLEOTIDE SEQUENCE [LARGE SCALE GENOMIC DNA]</scope>
    <source>
        <strain evidence="1">PI 553951</strain>
    </source>
</reference>
<sequence>MAQHLGNLQAEDLESAFTYIWEDYIPYLHEALRIHKQLPKFYDQKDSIKGLTSQQLPSELRWLLYFIDTRHSDKEAICKQRIWNQHSLIFGRTTFPASTRPCAFINNFQKSTTKMTRLKGNLQAEDLESAFTDIWEDYIPCLHEALRIHKQLPKVYDQKDSIKGDFLLNLRFSLQ</sequence>